<dbReference type="PROSITE" id="PS50104">
    <property type="entry name" value="TIR"/>
    <property type="match status" value="1"/>
</dbReference>
<dbReference type="GO" id="GO:0005886">
    <property type="term" value="C:plasma membrane"/>
    <property type="evidence" value="ECO:0007669"/>
    <property type="project" value="TreeGrafter"/>
</dbReference>
<evidence type="ECO:0000256" key="11">
    <source>
        <dbReference type="SAM" id="Phobius"/>
    </source>
</evidence>
<dbReference type="Gene3D" id="3.40.50.10140">
    <property type="entry name" value="Toll/interleukin-1 receptor homology (TIR) domain"/>
    <property type="match status" value="1"/>
</dbReference>
<protein>
    <recommendedName>
        <fullName evidence="12">TIR domain-containing protein</fullName>
    </recommendedName>
</protein>
<keyword evidence="10" id="KW-0325">Glycoprotein</keyword>
<keyword evidence="3" id="KW-0433">Leucine-rich repeat</keyword>
<evidence type="ECO:0000256" key="7">
    <source>
        <dbReference type="ARBA" id="ARBA00022989"/>
    </source>
</evidence>
<keyword evidence="4 11" id="KW-0812">Transmembrane</keyword>
<proteinExistence type="inferred from homology"/>
<name>A0A8B6FHM1_MYTGA</name>
<dbReference type="InterPro" id="IPR001611">
    <property type="entry name" value="Leu-rich_rpt"/>
</dbReference>
<gene>
    <name evidence="13" type="ORF">MGAL_10B078816</name>
</gene>
<feature type="domain" description="TIR" evidence="12">
    <location>
        <begin position="715"/>
        <end position="856"/>
    </location>
</feature>
<comment type="caution">
    <text evidence="13">The sequence shown here is derived from an EMBL/GenBank/DDBJ whole genome shotgun (WGS) entry which is preliminary data.</text>
</comment>
<dbReference type="PANTHER" id="PTHR24365">
    <property type="entry name" value="TOLL-LIKE RECEPTOR"/>
    <property type="match status" value="1"/>
</dbReference>
<comment type="similarity">
    <text evidence="2">Belongs to the Toll-like receptor family.</text>
</comment>
<dbReference type="OrthoDB" id="28057at2759"/>
<dbReference type="Pfam" id="PF01582">
    <property type="entry name" value="TIR"/>
    <property type="match status" value="1"/>
</dbReference>
<feature type="transmembrane region" description="Helical" evidence="11">
    <location>
        <begin position="20"/>
        <end position="38"/>
    </location>
</feature>
<evidence type="ECO:0000256" key="2">
    <source>
        <dbReference type="ARBA" id="ARBA00009634"/>
    </source>
</evidence>
<evidence type="ECO:0000256" key="3">
    <source>
        <dbReference type="ARBA" id="ARBA00022614"/>
    </source>
</evidence>
<evidence type="ECO:0000256" key="1">
    <source>
        <dbReference type="ARBA" id="ARBA00004167"/>
    </source>
</evidence>
<dbReference type="PANTHER" id="PTHR24365:SF541">
    <property type="entry name" value="PROTEIN TOLL-RELATED"/>
    <property type="match status" value="1"/>
</dbReference>
<dbReference type="SUPFAM" id="SSF52058">
    <property type="entry name" value="L domain-like"/>
    <property type="match status" value="1"/>
</dbReference>
<dbReference type="Pfam" id="PF13855">
    <property type="entry name" value="LRR_8"/>
    <property type="match status" value="2"/>
</dbReference>
<evidence type="ECO:0000313" key="13">
    <source>
        <dbReference type="EMBL" id="VDI50307.1"/>
    </source>
</evidence>
<dbReference type="InterPro" id="IPR035897">
    <property type="entry name" value="Toll_tir_struct_dom_sf"/>
</dbReference>
<keyword evidence="7 11" id="KW-1133">Transmembrane helix</keyword>
<evidence type="ECO:0000256" key="8">
    <source>
        <dbReference type="ARBA" id="ARBA00023136"/>
    </source>
</evidence>
<dbReference type="AlphaFoldDB" id="A0A8B6FHM1"/>
<keyword evidence="9" id="KW-0675">Receptor</keyword>
<dbReference type="GO" id="GO:0007165">
    <property type="term" value="P:signal transduction"/>
    <property type="evidence" value="ECO:0007669"/>
    <property type="project" value="InterPro"/>
</dbReference>
<keyword evidence="14" id="KW-1185">Reference proteome</keyword>
<keyword evidence="5" id="KW-0732">Signal</keyword>
<dbReference type="InterPro" id="IPR000157">
    <property type="entry name" value="TIR_dom"/>
</dbReference>
<feature type="transmembrane region" description="Helical" evidence="11">
    <location>
        <begin position="666"/>
        <end position="691"/>
    </location>
</feature>
<evidence type="ECO:0000256" key="4">
    <source>
        <dbReference type="ARBA" id="ARBA00022692"/>
    </source>
</evidence>
<dbReference type="Proteomes" id="UP000596742">
    <property type="component" value="Unassembled WGS sequence"/>
</dbReference>
<dbReference type="Gene3D" id="3.80.10.10">
    <property type="entry name" value="Ribonuclease Inhibitor"/>
    <property type="match status" value="3"/>
</dbReference>
<dbReference type="SMART" id="SM00255">
    <property type="entry name" value="TIR"/>
    <property type="match status" value="1"/>
</dbReference>
<sequence length="859" mass="101187">MHFSYFLLKQGVNMSNGERIFWLLIMLLTMFMYGATNLSCDYGSNLKNQLVAHCDNRGFISVPRNLNRNIQVLDLSNNLIPVIKNNTLINYTKMEILILNSNNISEVHECGFEGLRYLRILRMENNAINISKLPSRVFRPLENLMVLEIGWNEKQWMEHESFVYPDKVFSNLKSLQNLSIDLFDRPVFGNGFKLLQNLAVLNFRRCYMRKHGKLSNETFRNISPKLRELYITRCHHFFHIDKGILRYFPELKILDLSHSYIHLYQALNILYPYQNKNMSVINFHHISDKSINNDKFPYSVIITKELMRYLRSICIEALDLSATGIVDDEFYSLFSFQYPGCFITFIISANRLPSTTFEHYMQTVVFLTRATNLKTYDMSYLPAQFLNPLYLDVYHPEKFIGSHNQEKQHIFHQSFPITIKLPPLIEFVRFTHMTVVSASVYFTCKNATLRYFDISFSIFEQYPNVSNECGKELIYLDVSGLSSTITFQSISLPKLTILKMTHASIDRSIIEGRQWMLSHAPKLKSVDLSFNNLWTLLDTTLFNDKNITHFNLSNNIFRRVPSTVSKLRHLELLDLSNNLITSIDYTIRKRFDEIIVQHQNLSINLDNNALVCSCDTVEFLLWLTKTKVYFVNGNNYTCTMSNNSQVNLIKVTKDINKYFANCQATLWLRIGIVLISSTFGVSIPFSILYYYRWKLILFLFRTFRRAVERDLYVNYDYDVYISYEERSISWIKNHLLPKAEKEWGLKTFVHDRDLIPGELTSDSKALSIHQSRHIIFIITERFCEYEWGSFEIERAKYEKYTQNLMKIIVILQNVHVNDIPEQLVNISNDVIFIKWDEHETEISENQTRWFKLKTLLFLN</sequence>
<evidence type="ECO:0000259" key="12">
    <source>
        <dbReference type="PROSITE" id="PS50104"/>
    </source>
</evidence>
<dbReference type="EMBL" id="UYJE01006931">
    <property type="protein sequence ID" value="VDI50307.1"/>
    <property type="molecule type" value="Genomic_DNA"/>
</dbReference>
<keyword evidence="8 11" id="KW-0472">Membrane</keyword>
<reference evidence="13" key="1">
    <citation type="submission" date="2018-11" db="EMBL/GenBank/DDBJ databases">
        <authorList>
            <person name="Alioto T."/>
            <person name="Alioto T."/>
        </authorList>
    </citation>
    <scope>NUCLEOTIDE SEQUENCE</scope>
</reference>
<dbReference type="InterPro" id="IPR003591">
    <property type="entry name" value="Leu-rich_rpt_typical-subtyp"/>
</dbReference>
<evidence type="ECO:0000256" key="9">
    <source>
        <dbReference type="ARBA" id="ARBA00023170"/>
    </source>
</evidence>
<dbReference type="InterPro" id="IPR032675">
    <property type="entry name" value="LRR_dom_sf"/>
</dbReference>
<dbReference type="GO" id="GO:0038023">
    <property type="term" value="F:signaling receptor activity"/>
    <property type="evidence" value="ECO:0007669"/>
    <property type="project" value="TreeGrafter"/>
</dbReference>
<comment type="subcellular location">
    <subcellularLocation>
        <location evidence="1">Membrane</location>
        <topology evidence="1">Single-pass membrane protein</topology>
    </subcellularLocation>
</comment>
<keyword evidence="6" id="KW-0677">Repeat</keyword>
<evidence type="ECO:0000256" key="10">
    <source>
        <dbReference type="ARBA" id="ARBA00023180"/>
    </source>
</evidence>
<dbReference type="SMART" id="SM00369">
    <property type="entry name" value="LRR_TYP"/>
    <property type="match status" value="5"/>
</dbReference>
<evidence type="ECO:0000256" key="5">
    <source>
        <dbReference type="ARBA" id="ARBA00022729"/>
    </source>
</evidence>
<evidence type="ECO:0000313" key="14">
    <source>
        <dbReference type="Proteomes" id="UP000596742"/>
    </source>
</evidence>
<organism evidence="13 14">
    <name type="scientific">Mytilus galloprovincialis</name>
    <name type="common">Mediterranean mussel</name>
    <dbReference type="NCBI Taxonomy" id="29158"/>
    <lineage>
        <taxon>Eukaryota</taxon>
        <taxon>Metazoa</taxon>
        <taxon>Spiralia</taxon>
        <taxon>Lophotrochozoa</taxon>
        <taxon>Mollusca</taxon>
        <taxon>Bivalvia</taxon>
        <taxon>Autobranchia</taxon>
        <taxon>Pteriomorphia</taxon>
        <taxon>Mytilida</taxon>
        <taxon>Mytiloidea</taxon>
        <taxon>Mytilidae</taxon>
        <taxon>Mytilinae</taxon>
        <taxon>Mytilus</taxon>
    </lineage>
</organism>
<dbReference type="SUPFAM" id="SSF52200">
    <property type="entry name" value="Toll/Interleukin receptor TIR domain"/>
    <property type="match status" value="1"/>
</dbReference>
<evidence type="ECO:0000256" key="6">
    <source>
        <dbReference type="ARBA" id="ARBA00022737"/>
    </source>
</evidence>
<accession>A0A8B6FHM1</accession>
<dbReference type="PROSITE" id="PS51450">
    <property type="entry name" value="LRR"/>
    <property type="match status" value="1"/>
</dbReference>